<dbReference type="InterPro" id="IPR057244">
    <property type="entry name" value="GAIN_B"/>
</dbReference>
<evidence type="ECO:0000256" key="4">
    <source>
        <dbReference type="ARBA" id="ARBA00022729"/>
    </source>
</evidence>
<evidence type="ECO:0000313" key="16">
    <source>
        <dbReference type="EMBL" id="CAI5782252.1"/>
    </source>
</evidence>
<dbReference type="Proteomes" id="UP001178461">
    <property type="component" value="Chromosome 8"/>
</dbReference>
<feature type="region of interest" description="Disordered" evidence="11">
    <location>
        <begin position="1101"/>
        <end position="1136"/>
    </location>
</feature>
<dbReference type="Gene3D" id="1.10.287.70">
    <property type="match status" value="1"/>
</dbReference>
<keyword evidence="5" id="KW-0430">Lectin</keyword>
<feature type="compositionally biased region" description="Low complexity" evidence="11">
    <location>
        <begin position="217"/>
        <end position="230"/>
    </location>
</feature>
<dbReference type="GO" id="GO:0050982">
    <property type="term" value="P:detection of mechanical stimulus"/>
    <property type="evidence" value="ECO:0007669"/>
    <property type="project" value="TreeGrafter"/>
</dbReference>
<feature type="transmembrane region" description="Helical" evidence="12">
    <location>
        <begin position="1506"/>
        <end position="1526"/>
    </location>
</feature>
<evidence type="ECO:0000313" key="17">
    <source>
        <dbReference type="Proteomes" id="UP001178461"/>
    </source>
</evidence>
<evidence type="ECO:0000259" key="15">
    <source>
        <dbReference type="PROSITE" id="PS50221"/>
    </source>
</evidence>
<dbReference type="FunFam" id="1.10.287.70:FF:000086">
    <property type="entry name" value="Polycystic kidney disease 2"/>
    <property type="match status" value="1"/>
</dbReference>
<evidence type="ECO:0000256" key="10">
    <source>
        <dbReference type="PROSITE-ProRule" id="PRU00152"/>
    </source>
</evidence>
<dbReference type="Gene3D" id="2.60.60.20">
    <property type="entry name" value="PLAT/LH2 domain"/>
    <property type="match status" value="1"/>
</dbReference>
<evidence type="ECO:0000256" key="7">
    <source>
        <dbReference type="ARBA" id="ARBA00023136"/>
    </source>
</evidence>
<comment type="caution">
    <text evidence="10">Lacks conserved residue(s) required for the propagation of feature annotation.</text>
</comment>
<dbReference type="GO" id="GO:0030246">
    <property type="term" value="F:carbohydrate binding"/>
    <property type="evidence" value="ECO:0007669"/>
    <property type="project" value="UniProtKB-KW"/>
</dbReference>
<dbReference type="SUPFAM" id="SSF49723">
    <property type="entry name" value="Lipase/lipooxygenase domain (PLAT/LH2 domain)"/>
    <property type="match status" value="1"/>
</dbReference>
<feature type="domain" description="PLAT" evidence="14">
    <location>
        <begin position="741"/>
        <end position="858"/>
    </location>
</feature>
<evidence type="ECO:0000256" key="3">
    <source>
        <dbReference type="ARBA" id="ARBA00022692"/>
    </source>
</evidence>
<feature type="transmembrane region" description="Helical" evidence="12">
    <location>
        <begin position="1149"/>
        <end position="1169"/>
    </location>
</feature>
<dbReference type="FunFam" id="2.60.60.20:FF:000008">
    <property type="entry name" value="Polycystic kidney disease 1-like 2, isoform CRA_a"/>
    <property type="match status" value="1"/>
</dbReference>
<accession>A0AA35KQ31</accession>
<feature type="signal peptide" evidence="13">
    <location>
        <begin position="1"/>
        <end position="18"/>
    </location>
</feature>
<keyword evidence="17" id="KW-1185">Reference proteome</keyword>
<comment type="subcellular location">
    <subcellularLocation>
        <location evidence="1">Membrane</location>
        <topology evidence="1">Multi-pass membrane protein</topology>
    </subcellularLocation>
</comment>
<keyword evidence="8" id="KW-1015">Disulfide bond</keyword>
<protein>
    <submittedName>
        <fullName evidence="16">Kidney disease 1-like 3</fullName>
    </submittedName>
</protein>
<dbReference type="Gene3D" id="2.60.220.50">
    <property type="match status" value="1"/>
</dbReference>
<keyword evidence="7 12" id="KW-0472">Membrane</keyword>
<evidence type="ECO:0000256" key="8">
    <source>
        <dbReference type="ARBA" id="ARBA00023157"/>
    </source>
</evidence>
<feature type="compositionally biased region" description="Polar residues" evidence="11">
    <location>
        <begin position="231"/>
        <end position="249"/>
    </location>
</feature>
<evidence type="ECO:0000256" key="11">
    <source>
        <dbReference type="SAM" id="MobiDB-lite"/>
    </source>
</evidence>
<feature type="transmembrane region" description="Helical" evidence="12">
    <location>
        <begin position="1667"/>
        <end position="1684"/>
    </location>
</feature>
<feature type="transmembrane region" description="Helical" evidence="12">
    <location>
        <begin position="1546"/>
        <end position="1563"/>
    </location>
</feature>
<keyword evidence="6 12" id="KW-1133">Transmembrane helix</keyword>
<name>A0AA35KQ31_9SAUR</name>
<dbReference type="InterPro" id="IPR036392">
    <property type="entry name" value="PLAT/LH2_dom_sf"/>
</dbReference>
<dbReference type="InterPro" id="IPR000203">
    <property type="entry name" value="GPS"/>
</dbReference>
<feature type="transmembrane region" description="Helical" evidence="12">
    <location>
        <begin position="943"/>
        <end position="964"/>
    </location>
</feature>
<dbReference type="GO" id="GO:0005509">
    <property type="term" value="F:calcium ion binding"/>
    <property type="evidence" value="ECO:0007669"/>
    <property type="project" value="InterPro"/>
</dbReference>
<dbReference type="CDD" id="cd01752">
    <property type="entry name" value="PLAT_polycystin"/>
    <property type="match status" value="1"/>
</dbReference>
<evidence type="ECO:0000256" key="6">
    <source>
        <dbReference type="ARBA" id="ARBA00022989"/>
    </source>
</evidence>
<dbReference type="InterPro" id="IPR046791">
    <property type="entry name" value="Polycystin_dom"/>
</dbReference>
<evidence type="ECO:0000256" key="12">
    <source>
        <dbReference type="SAM" id="Phobius"/>
    </source>
</evidence>
<dbReference type="SUPFAM" id="SSF56436">
    <property type="entry name" value="C-type lectin-like"/>
    <property type="match status" value="1"/>
</dbReference>
<dbReference type="InterPro" id="IPR051223">
    <property type="entry name" value="Polycystin"/>
</dbReference>
<dbReference type="GO" id="GO:0016020">
    <property type="term" value="C:membrane"/>
    <property type="evidence" value="ECO:0007669"/>
    <property type="project" value="UniProtKB-SubCell"/>
</dbReference>
<dbReference type="SMART" id="SM00303">
    <property type="entry name" value="GPS"/>
    <property type="match status" value="1"/>
</dbReference>
<sequence length="1767" mass="196466">MGLPVGMWLWLWAAQVSSEESEPACLPVAGEDCYRLLRWPQPALRAVILCGQSHGRLLHTWNQQIQDALRDRLDDRSKTWIGAAAKALPEVSHPGKDHCKVLVRNGDQFYTRREECDQKHFFICQSGPPRTPRETSTPWVRTTCQHLTCGPTEATPILTEEPTATAPLSAQASAATPPPPSAPPGSSTVRQPTTADIQPFLGTRPELGTPHHPPSSPKSASSTWPASNSSQTRPTSQTSAPEPSTQPLPTSKTTSGGTKSHESNTSPDSFTFSPRDFPPEDQGKALEKVLHQFSQAVQTPDHPMALEQAARMLENLTNFHALLSDDAQASASQALLSLSSQLLRDHPASNASCLDLGSQALFQALSNLLQASGSQTPSFGPQQEPKVLETALEALPLIQTGLLLGSSTMEESTVTVVSPVLSTTLSRCDKASLPHASFHLLQPRGLNVTFPSSSTLEPVLSQHPQVQVQVASFAFNPFRHLDGKPIKRTASIALMASEESIGVHNLAEEIEIGLSAEASAEAPHTHLTGNVRNFDIVVNITSVEDALLVSVESSTVVQITLHLGLQPEPNKNSSLLNTTLPSSGWQDEGTYTWVIPPEELQHHGLGTYYISAEVAPLSQGPWNLSIHTIISGCYYWSSQHQAWKSDGCRVGSQSSVHSTQCLCNHLTFFGCVALVLPHLIDLHNTAKLLSTVGQNPSGLALLSSLLLGYGAALVWARWRQRTDVKKVKVTILADNEATACFPYLVQVFTGYRRGAGTSAKVILTLYGAEGRSEPHLLQHLQGPSFERGGRDAFLLATQKSLGNLHAIRLWHDNTGSNPSWFVRRLVVCDLPAKKKWHFLCDSWLAADLEDGHVDKVFAAASERDLLSFRYQFWSGLVDKLTQEHLWLSVVTCSPWSPFTRVQRLSCCLALLCCTFLINIMFWRKEAASRSPEAGPFMVTWHELLLSVETAIFLMPVSLLISHIFQLVQPPAPKPPAASPELLQTVMPPKQVMPITRVKQELEETLGFLYKNSLCQCKFPGTSEQVLELVAALCDLIESYLQHQKDLEGPPQERRFNLHSYLSHVLNDLGTQLCSLDLCSFPNPYDHLHAVDQLQRVQQHLEQQQAQPWPSTEGPGRPTGPRSELSSFPLEDPDKERPPFSHCLPGRFSFACWLTVGSISLISAFFTVLYSLEMSRDEAGHWAVNILLSVLQNIFVMQPLKVLALTFLFSLLHKRELWKDKGQEQQFWWALGLVTARGLQLEAYGQRDWADPAYRPPALQPMVRPKERALKDKKLYSLIREIAVQLVFLAVLMVLSYTERSPNEFYFNNALQRTFTSHLEDILTPEELYRWIRVILLPGLHGNSEGLAMDGNSFLVGSVRLRQVRATGAPAKPGPAFLPRQEGKQGPTASWGPPAAGGRGQASAWVFQNESTLQEYPIWGKFALYPGSGYLANLGRNKSYAKRTLRYLERNNWLDRSTRVVFIEFVVYNANVNLFCAVTLILEANGIGTLFSKSELQILRLYPDLQLVLQFICAQITFLLLILYYIFVQGRQLKQQKWKYFSSKRNLLDASTILISVAAIGLYVKRRVLAKGILKQHRQDRNKFISFYEMVEVDSALTYLIAFLVALTTIKLWNLLRLNPRMHLITQTLQKAWDEVLGFLLTLLVLLVGYAIVCNLMFGWSVDDYKTFFNSAVTIVGLLIGIFNYEEVIAVDPVFGAVLIVTSVISMVFVIINLFVSALLTTFSREMKAAKASKEESMLQLIQLKISTLFGIKKQPRIPAASRKEPQD</sequence>
<feature type="region of interest" description="Disordered" evidence="11">
    <location>
        <begin position="166"/>
        <end position="282"/>
    </location>
</feature>
<evidence type="ECO:0000256" key="5">
    <source>
        <dbReference type="ARBA" id="ARBA00022734"/>
    </source>
</evidence>
<feature type="transmembrane region" description="Helical" evidence="12">
    <location>
        <begin position="904"/>
        <end position="923"/>
    </location>
</feature>
<dbReference type="Pfam" id="PF01477">
    <property type="entry name" value="PLAT"/>
    <property type="match status" value="1"/>
</dbReference>
<dbReference type="Pfam" id="PF08016">
    <property type="entry name" value="PKD_channel"/>
    <property type="match status" value="1"/>
</dbReference>
<feature type="transmembrane region" description="Helical" evidence="12">
    <location>
        <begin position="1696"/>
        <end position="1719"/>
    </location>
</feature>
<keyword evidence="4 13" id="KW-0732">Signal</keyword>
<feature type="domain" description="GAIN-B" evidence="15">
    <location>
        <begin position="523"/>
        <end position="680"/>
    </location>
</feature>
<comment type="similarity">
    <text evidence="2">Belongs to the polycystin family.</text>
</comment>
<evidence type="ECO:0000256" key="2">
    <source>
        <dbReference type="ARBA" id="ARBA00007200"/>
    </source>
</evidence>
<dbReference type="PANTHER" id="PTHR10877">
    <property type="entry name" value="POLYCYSTIN FAMILY MEMBER"/>
    <property type="match status" value="1"/>
</dbReference>
<keyword evidence="3 12" id="KW-0812">Transmembrane</keyword>
<dbReference type="PROSITE" id="PS50221">
    <property type="entry name" value="GAIN_B"/>
    <property type="match status" value="1"/>
</dbReference>
<feature type="chain" id="PRO_5041323087" evidence="13">
    <location>
        <begin position="19"/>
        <end position="1767"/>
    </location>
</feature>
<dbReference type="InterPro" id="IPR046338">
    <property type="entry name" value="GAIN_dom_sf"/>
</dbReference>
<dbReference type="InterPro" id="IPR042060">
    <property type="entry name" value="PLAT_polycystin1"/>
</dbReference>
<dbReference type="PANTHER" id="PTHR10877:SF136">
    <property type="entry name" value="POLYCYSTIN-1-LIKE PROTEIN 3"/>
    <property type="match status" value="1"/>
</dbReference>
<dbReference type="InterPro" id="IPR001024">
    <property type="entry name" value="PLAT/LH2_dom"/>
</dbReference>
<feature type="transmembrane region" description="Helical" evidence="12">
    <location>
        <begin position="698"/>
        <end position="718"/>
    </location>
</feature>
<feature type="transmembrane region" description="Helical" evidence="12">
    <location>
        <begin position="1189"/>
        <end position="1211"/>
    </location>
</feature>
<evidence type="ECO:0000256" key="13">
    <source>
        <dbReference type="SAM" id="SignalP"/>
    </source>
</evidence>
<dbReference type="PRINTS" id="PR01433">
    <property type="entry name" value="POLYCYSTIN2"/>
</dbReference>
<feature type="compositionally biased region" description="Polar residues" evidence="11">
    <location>
        <begin position="263"/>
        <end position="272"/>
    </location>
</feature>
<evidence type="ECO:0000256" key="1">
    <source>
        <dbReference type="ARBA" id="ARBA00004141"/>
    </source>
</evidence>
<dbReference type="InterPro" id="IPR016187">
    <property type="entry name" value="CTDL_fold"/>
</dbReference>
<feature type="transmembrane region" description="Helical" evidence="12">
    <location>
        <begin position="1595"/>
        <end position="1615"/>
    </location>
</feature>
<evidence type="ECO:0000256" key="9">
    <source>
        <dbReference type="ARBA" id="ARBA00023180"/>
    </source>
</evidence>
<evidence type="ECO:0000259" key="14">
    <source>
        <dbReference type="PROSITE" id="PS50095"/>
    </source>
</evidence>
<dbReference type="SMART" id="SM00308">
    <property type="entry name" value="LH2"/>
    <property type="match status" value="1"/>
</dbReference>
<reference evidence="16" key="1">
    <citation type="submission" date="2022-12" db="EMBL/GenBank/DDBJ databases">
        <authorList>
            <person name="Alioto T."/>
            <person name="Alioto T."/>
            <person name="Gomez Garrido J."/>
        </authorList>
    </citation>
    <scope>NUCLEOTIDE SEQUENCE</scope>
</reference>
<dbReference type="InterPro" id="IPR013122">
    <property type="entry name" value="PKD1_2_channel"/>
</dbReference>
<feature type="region of interest" description="Disordered" evidence="11">
    <location>
        <begin position="1369"/>
        <end position="1396"/>
    </location>
</feature>
<dbReference type="Pfam" id="PF20519">
    <property type="entry name" value="Polycystin_dom"/>
    <property type="match status" value="1"/>
</dbReference>
<dbReference type="EMBL" id="OX395133">
    <property type="protein sequence ID" value="CAI5782252.1"/>
    <property type="molecule type" value="Genomic_DNA"/>
</dbReference>
<feature type="transmembrane region" description="Helical" evidence="12">
    <location>
        <begin position="1636"/>
        <end position="1661"/>
    </location>
</feature>
<proteinExistence type="inferred from homology"/>
<keyword evidence="9" id="KW-0325">Glycoprotein</keyword>
<feature type="compositionally biased region" description="Low complexity" evidence="11">
    <location>
        <begin position="166"/>
        <end position="175"/>
    </location>
</feature>
<dbReference type="Pfam" id="PF01825">
    <property type="entry name" value="GPS"/>
    <property type="match status" value="1"/>
</dbReference>
<dbReference type="GO" id="GO:0005262">
    <property type="term" value="F:calcium channel activity"/>
    <property type="evidence" value="ECO:0007669"/>
    <property type="project" value="TreeGrafter"/>
</dbReference>
<organism evidence="16 17">
    <name type="scientific">Podarcis lilfordi</name>
    <name type="common">Lilford's wall lizard</name>
    <dbReference type="NCBI Taxonomy" id="74358"/>
    <lineage>
        <taxon>Eukaryota</taxon>
        <taxon>Metazoa</taxon>
        <taxon>Chordata</taxon>
        <taxon>Craniata</taxon>
        <taxon>Vertebrata</taxon>
        <taxon>Euteleostomi</taxon>
        <taxon>Lepidosauria</taxon>
        <taxon>Squamata</taxon>
        <taxon>Bifurcata</taxon>
        <taxon>Unidentata</taxon>
        <taxon>Episquamata</taxon>
        <taxon>Laterata</taxon>
        <taxon>Lacertibaenia</taxon>
        <taxon>Lacertidae</taxon>
        <taxon>Podarcis</taxon>
    </lineage>
</organism>
<dbReference type="PROSITE" id="PS50095">
    <property type="entry name" value="PLAT"/>
    <property type="match status" value="1"/>
</dbReference>
<gene>
    <name evidence="16" type="ORF">PODLI_1B001846</name>
</gene>
<dbReference type="InterPro" id="IPR003915">
    <property type="entry name" value="PKD_2"/>
</dbReference>